<evidence type="ECO:0000256" key="1">
    <source>
        <dbReference type="SAM" id="MobiDB-lite"/>
    </source>
</evidence>
<dbReference type="InterPro" id="IPR041092">
    <property type="entry name" value="PBECR1"/>
</dbReference>
<dbReference type="OrthoDB" id="9801695at2"/>
<dbReference type="Gene3D" id="1.20.141.10">
    <property type="entry name" value="Chitosanase, subunit A, domain 1"/>
    <property type="match status" value="1"/>
</dbReference>
<dbReference type="KEGG" id="sphj:BSL82_09500"/>
<evidence type="ECO:0000259" key="3">
    <source>
        <dbReference type="Pfam" id="PF18809"/>
    </source>
</evidence>
<sequence length="762" mass="81301">MGIFEAFDPVDVPFSPASPPPDVGFGTESLKAGWKAGNAGTDWGLHQARYEGDVLGAFDAALKAKGLKAPQYDHYLAREAGRLSRTGGKLLPQHKAALDADRQFWGLVAQARQDDPRFLPEFSGVNDQTTLMETAYARRNKDEQEAGAVYERSTIGGKAAYWLGALGTASTDPLSYVPIGGGVTKAATLTGKILGTAAREAAINAGVTLALEPLTQIDAKERGQDRGAGDVAVDMGVAAAFGGLLGAGEAGLTIALSRPKQGRAAVDGLVEAIGPDRLTPDEKAAVQVVTRELDIKEASPFVQTPAGDAAHGARLTTAINALEMDRPVPDFKTPSAAPDFDDIASFVIDDLEGGETRVVDSGGVTRYGISKNANPDVDVENLTRAEALQIYKNRYWQPLGLDRLDGRSATVLFDTAVNHGVGKAKILWERAGRSVEGLIELRRKEYARLSAKPEYAKYTKGWENRLEALEARIDAEPAIRADIIKTADGFSVTPESAGEPVSIPVVQESAFGPVHSDLAGNWTAAVERLKTDQIGEVPAALSHPEIGPIDLVWGEAGTNKSDGFGLAKLTKFHPEVVENLPEIIAGMTVQSESANRIRLESPTHEAAVRLDWDNQQKTWLLTAYEKGKRAGARLEKMTPPLAPDDGLGAKVGQEGSPVREGEPIITESAPEAKADQTITQRDTTEVANIDAEVKSLSGYSEVSSPEARAQTDSVEHDLLGFTDRDGNLAFQIGEEGPLKTLDDVLREAEAEQAAIDAARRCL</sequence>
<dbReference type="Pfam" id="PF05838">
    <property type="entry name" value="Glyco_hydro_108"/>
    <property type="match status" value="1"/>
</dbReference>
<name>A0A1L3ZV74_9SPHN</name>
<gene>
    <name evidence="4" type="ORF">BSL82_09500</name>
</gene>
<protein>
    <submittedName>
        <fullName evidence="4">Uncharacterized protein</fullName>
    </submittedName>
</protein>
<dbReference type="EMBL" id="CP018221">
    <property type="protein sequence ID" value="API59515.1"/>
    <property type="molecule type" value="Genomic_DNA"/>
</dbReference>
<dbReference type="STRING" id="1921510.BSL82_09500"/>
<dbReference type="SUPFAM" id="SSF53955">
    <property type="entry name" value="Lysozyme-like"/>
    <property type="match status" value="1"/>
</dbReference>
<evidence type="ECO:0000313" key="5">
    <source>
        <dbReference type="Proteomes" id="UP000182063"/>
    </source>
</evidence>
<dbReference type="Proteomes" id="UP000182063">
    <property type="component" value="Chromosome"/>
</dbReference>
<feature type="domain" description="Phage-Barnase-EndoU-ColicinE5/D-RelE-like nuclease" evidence="3">
    <location>
        <begin position="542"/>
        <end position="628"/>
    </location>
</feature>
<dbReference type="InterPro" id="IPR023346">
    <property type="entry name" value="Lysozyme-like_dom_sf"/>
</dbReference>
<feature type="region of interest" description="Disordered" evidence="1">
    <location>
        <begin position="636"/>
        <end position="660"/>
    </location>
</feature>
<evidence type="ECO:0000259" key="2">
    <source>
        <dbReference type="Pfam" id="PF05838"/>
    </source>
</evidence>
<keyword evidence="5" id="KW-1185">Reference proteome</keyword>
<proteinExistence type="predicted"/>
<feature type="domain" description="TtsA-like Glycoside hydrolase family 108" evidence="2">
    <location>
        <begin position="351"/>
        <end position="420"/>
    </location>
</feature>
<dbReference type="InterPro" id="IPR008565">
    <property type="entry name" value="TtsA-like_GH18_dom"/>
</dbReference>
<reference evidence="5" key="1">
    <citation type="submission" date="2016-11" db="EMBL/GenBank/DDBJ databases">
        <title>Complete Genome Sequence of alachlor-degrading Sphingomonas sp. strain JJ-A5.</title>
        <authorList>
            <person name="Lee H."/>
            <person name="Ka J.-O."/>
        </authorList>
    </citation>
    <scope>NUCLEOTIDE SEQUENCE [LARGE SCALE GENOMIC DNA]</scope>
    <source>
        <strain evidence="5">JJ-A5</strain>
    </source>
</reference>
<organism evidence="4 5">
    <name type="scientific">Tardibacter chloracetimidivorans</name>
    <dbReference type="NCBI Taxonomy" id="1921510"/>
    <lineage>
        <taxon>Bacteria</taxon>
        <taxon>Pseudomonadati</taxon>
        <taxon>Pseudomonadota</taxon>
        <taxon>Alphaproteobacteria</taxon>
        <taxon>Sphingomonadales</taxon>
        <taxon>Sphingomonadaceae</taxon>
        <taxon>Tardibacter</taxon>
    </lineage>
</organism>
<dbReference type="Pfam" id="PF18809">
    <property type="entry name" value="PBECR1"/>
    <property type="match status" value="1"/>
</dbReference>
<evidence type="ECO:0000313" key="4">
    <source>
        <dbReference type="EMBL" id="API59515.1"/>
    </source>
</evidence>
<dbReference type="AlphaFoldDB" id="A0A1L3ZV74"/>
<accession>A0A1L3ZV74</accession>